<evidence type="ECO:0000259" key="2">
    <source>
        <dbReference type="Pfam" id="PF14341"/>
    </source>
</evidence>
<feature type="domain" description="Type 4 fimbrial biogenesis protein PilX N-terminal" evidence="2">
    <location>
        <begin position="14"/>
        <end position="63"/>
    </location>
</feature>
<comment type="caution">
    <text evidence="3">The sequence shown here is derived from an EMBL/GenBank/DDBJ whole genome shotgun (WGS) entry which is preliminary data.</text>
</comment>
<evidence type="ECO:0000256" key="1">
    <source>
        <dbReference type="SAM" id="MobiDB-lite"/>
    </source>
</evidence>
<dbReference type="Pfam" id="PF14341">
    <property type="entry name" value="PilX_N"/>
    <property type="match status" value="1"/>
</dbReference>
<organism evidence="3 4">
    <name type="scientific">Natronocella acetinitrilica</name>
    <dbReference type="NCBI Taxonomy" id="414046"/>
    <lineage>
        <taxon>Bacteria</taxon>
        <taxon>Pseudomonadati</taxon>
        <taxon>Pseudomonadota</taxon>
        <taxon>Gammaproteobacteria</taxon>
        <taxon>Chromatiales</taxon>
        <taxon>Ectothiorhodospiraceae</taxon>
        <taxon>Natronocella</taxon>
    </lineage>
</organism>
<proteinExistence type="predicted"/>
<keyword evidence="4" id="KW-1185">Reference proteome</keyword>
<evidence type="ECO:0000313" key="3">
    <source>
        <dbReference type="EMBL" id="MCP1674562.1"/>
    </source>
</evidence>
<dbReference type="Proteomes" id="UP001205843">
    <property type="component" value="Unassembled WGS sequence"/>
</dbReference>
<sequence>MVQPKSCSIPRCERGAALLVSLMLLAVLSLIVTTAASRAIHQERMAGQFRFQIEAAMAADAALLEAAWRLHGIGAAGLDGEVCGALIDGPIGNGATHARARYLATTLAGNAAALSACLDATDPSFAGADSAAREVAREAVAVRIRQAADACNGASRCYLLLAEGRVHAGRSSEGDLLARALAELVVSAEDAAPSLASAVTCFGMSGGACSVYVGGSPDSVDGRDYHLPDAFDCRGSGCRTAVREGGAHAPGVQIVGEGGVYGEGESGGGGGDGCVAGHHVTGCPQAVSHIDGAAAEALFGDYQAFWGDLQGAMGEAVYRDSALRTGDFGTRDNPQFTVLGDGATINGNASGAGVLVVGPGVRFSGTMSFEGIVLVLPWASLSTGNSTIYGSVIGLGGEVDTSVTVEGNGELRYSVEAIERALEAFGVDRADTPFADPATPEGSGSGLTPVFWSGNGG</sequence>
<feature type="region of interest" description="Disordered" evidence="1">
    <location>
        <begin position="435"/>
        <end position="457"/>
    </location>
</feature>
<dbReference type="RefSeq" id="WP_253476649.1">
    <property type="nucleotide sequence ID" value="NZ_JALJXV010000003.1"/>
</dbReference>
<reference evidence="3" key="1">
    <citation type="submission" date="2022-03" db="EMBL/GenBank/DDBJ databases">
        <title>Genomic Encyclopedia of Type Strains, Phase III (KMG-III): the genomes of soil and plant-associated and newly described type strains.</title>
        <authorList>
            <person name="Whitman W."/>
        </authorList>
    </citation>
    <scope>NUCLEOTIDE SEQUENCE</scope>
    <source>
        <strain evidence="3">ANL 6-2</strain>
    </source>
</reference>
<evidence type="ECO:0000313" key="4">
    <source>
        <dbReference type="Proteomes" id="UP001205843"/>
    </source>
</evidence>
<dbReference type="AlphaFoldDB" id="A0AAE3G635"/>
<accession>A0AAE3G635</accession>
<name>A0AAE3G635_9GAMM</name>
<gene>
    <name evidence="3" type="ORF">J2T57_001664</name>
</gene>
<dbReference type="InterPro" id="IPR025746">
    <property type="entry name" value="PilX_N_dom"/>
</dbReference>
<dbReference type="EMBL" id="JALJXV010000003">
    <property type="protein sequence ID" value="MCP1674562.1"/>
    <property type="molecule type" value="Genomic_DNA"/>
</dbReference>
<protein>
    <submittedName>
        <fullName evidence="3">Type II secretory pathway pseudopilin PulG</fullName>
    </submittedName>
</protein>